<reference evidence="1" key="1">
    <citation type="submission" date="2013-04" db="EMBL/GenBank/DDBJ databases">
        <authorList>
            <person name="Qu J."/>
            <person name="Murali S.C."/>
            <person name="Bandaranaike D."/>
            <person name="Bellair M."/>
            <person name="Blankenburg K."/>
            <person name="Chao H."/>
            <person name="Dinh H."/>
            <person name="Doddapaneni H."/>
            <person name="Downs B."/>
            <person name="Dugan-Rocha S."/>
            <person name="Elkadiri S."/>
            <person name="Gnanaolivu R.D."/>
            <person name="Hernandez B."/>
            <person name="Javaid M."/>
            <person name="Jayaseelan J.C."/>
            <person name="Lee S."/>
            <person name="Li M."/>
            <person name="Ming W."/>
            <person name="Munidasa M."/>
            <person name="Muniz J."/>
            <person name="Nguyen L."/>
            <person name="Ongeri F."/>
            <person name="Osuji N."/>
            <person name="Pu L.-L."/>
            <person name="Puazo M."/>
            <person name="Qu C."/>
            <person name="Quiroz J."/>
            <person name="Raj R."/>
            <person name="Weissenberger G."/>
            <person name="Xin Y."/>
            <person name="Zou X."/>
            <person name="Han Y."/>
            <person name="Richards S."/>
            <person name="Worley K."/>
            <person name="Muzny D."/>
            <person name="Gibbs R."/>
        </authorList>
    </citation>
    <scope>NUCLEOTIDE SEQUENCE</scope>
    <source>
        <strain evidence="1">Sampled in the wild</strain>
    </source>
</reference>
<evidence type="ECO:0000313" key="1">
    <source>
        <dbReference type="EMBL" id="KAG8237328.1"/>
    </source>
</evidence>
<organism evidence="1 2">
    <name type="scientific">Ladona fulva</name>
    <name type="common">Scarce chaser dragonfly</name>
    <name type="synonym">Libellula fulva</name>
    <dbReference type="NCBI Taxonomy" id="123851"/>
    <lineage>
        <taxon>Eukaryota</taxon>
        <taxon>Metazoa</taxon>
        <taxon>Ecdysozoa</taxon>
        <taxon>Arthropoda</taxon>
        <taxon>Hexapoda</taxon>
        <taxon>Insecta</taxon>
        <taxon>Pterygota</taxon>
        <taxon>Palaeoptera</taxon>
        <taxon>Odonata</taxon>
        <taxon>Epiprocta</taxon>
        <taxon>Anisoptera</taxon>
        <taxon>Libelluloidea</taxon>
        <taxon>Libellulidae</taxon>
        <taxon>Ladona</taxon>
    </lineage>
</organism>
<comment type="caution">
    <text evidence="1">The sequence shown here is derived from an EMBL/GenBank/DDBJ whole genome shotgun (WGS) entry which is preliminary data.</text>
</comment>
<dbReference type="OrthoDB" id="8037155at2759"/>
<dbReference type="AlphaFoldDB" id="A0A8K0KS73"/>
<name>A0A8K0KS73_LADFU</name>
<protein>
    <submittedName>
        <fullName evidence="1">Uncharacterized protein</fullName>
    </submittedName>
</protein>
<accession>A0A8K0KS73</accession>
<keyword evidence="2" id="KW-1185">Reference proteome</keyword>
<proteinExistence type="predicted"/>
<dbReference type="Proteomes" id="UP000792457">
    <property type="component" value="Unassembled WGS sequence"/>
</dbReference>
<sequence length="83" mass="9949">MTAKSAELLDSLERRKLRRIYGPVNSEGIWRIRWNHKIYELPPMTHNNQLHRQRNMPVSASVEFYFEDEDDGDEDKVDDEDED</sequence>
<gene>
    <name evidence="1" type="ORF">J437_LFUL016343</name>
</gene>
<reference evidence="1" key="2">
    <citation type="submission" date="2017-10" db="EMBL/GenBank/DDBJ databases">
        <title>Ladona fulva Genome sequencing and assembly.</title>
        <authorList>
            <person name="Murali S."/>
            <person name="Richards S."/>
            <person name="Bandaranaike D."/>
            <person name="Bellair M."/>
            <person name="Blankenburg K."/>
            <person name="Chao H."/>
            <person name="Dinh H."/>
            <person name="Doddapaneni H."/>
            <person name="Dugan-Rocha S."/>
            <person name="Elkadiri S."/>
            <person name="Gnanaolivu R."/>
            <person name="Hernandez B."/>
            <person name="Skinner E."/>
            <person name="Javaid M."/>
            <person name="Lee S."/>
            <person name="Li M."/>
            <person name="Ming W."/>
            <person name="Munidasa M."/>
            <person name="Muniz J."/>
            <person name="Nguyen L."/>
            <person name="Hughes D."/>
            <person name="Osuji N."/>
            <person name="Pu L.-L."/>
            <person name="Puazo M."/>
            <person name="Qu C."/>
            <person name="Quiroz J."/>
            <person name="Raj R."/>
            <person name="Weissenberger G."/>
            <person name="Xin Y."/>
            <person name="Zou X."/>
            <person name="Han Y."/>
            <person name="Worley K."/>
            <person name="Muzny D."/>
            <person name="Gibbs R."/>
        </authorList>
    </citation>
    <scope>NUCLEOTIDE SEQUENCE</scope>
    <source>
        <strain evidence="1">Sampled in the wild</strain>
    </source>
</reference>
<evidence type="ECO:0000313" key="2">
    <source>
        <dbReference type="Proteomes" id="UP000792457"/>
    </source>
</evidence>
<dbReference type="EMBL" id="KZ309153">
    <property type="protein sequence ID" value="KAG8237328.1"/>
    <property type="molecule type" value="Genomic_DNA"/>
</dbReference>